<dbReference type="PANTHER" id="PTHR37828">
    <property type="entry name" value="GSR2449 PROTEIN"/>
    <property type="match status" value="1"/>
</dbReference>
<dbReference type="SUPFAM" id="SSF54909">
    <property type="entry name" value="Dimeric alpha+beta barrel"/>
    <property type="match status" value="1"/>
</dbReference>
<dbReference type="Gene3D" id="3.30.70.1060">
    <property type="entry name" value="Dimeric alpha+beta barrel"/>
    <property type="match status" value="1"/>
</dbReference>
<keyword evidence="4" id="KW-1185">Reference proteome</keyword>
<dbReference type="RefSeq" id="WP_097039319.1">
    <property type="nucleotide sequence ID" value="NZ_OBEK01000001.1"/>
</dbReference>
<dbReference type="InterPro" id="IPR011008">
    <property type="entry name" value="Dimeric_a/b-barrel"/>
</dbReference>
<comment type="similarity">
    <text evidence="1">Belongs to the YciI family.</text>
</comment>
<dbReference type="InterPro" id="IPR005545">
    <property type="entry name" value="YCII"/>
</dbReference>
<evidence type="ECO:0000313" key="3">
    <source>
        <dbReference type="EMBL" id="SNZ04708.1"/>
    </source>
</evidence>
<evidence type="ECO:0000313" key="4">
    <source>
        <dbReference type="Proteomes" id="UP000219356"/>
    </source>
</evidence>
<dbReference type="STRING" id="586416.GZ22_15630"/>
<evidence type="ECO:0000256" key="1">
    <source>
        <dbReference type="ARBA" id="ARBA00007689"/>
    </source>
</evidence>
<feature type="domain" description="YCII-related" evidence="2">
    <location>
        <begin position="8"/>
        <end position="82"/>
    </location>
</feature>
<dbReference type="PANTHER" id="PTHR37828:SF1">
    <property type="entry name" value="YCII-RELATED DOMAIN-CONTAINING PROTEIN"/>
    <property type="match status" value="1"/>
</dbReference>
<protein>
    <recommendedName>
        <fullName evidence="2">YCII-related domain-containing protein</fullName>
    </recommendedName>
</protein>
<proteinExistence type="inferred from homology"/>
<dbReference type="EMBL" id="OBEK01000001">
    <property type="protein sequence ID" value="SNZ04708.1"/>
    <property type="molecule type" value="Genomic_DNA"/>
</dbReference>
<accession>A0A285N5W3</accession>
<dbReference type="OrthoDB" id="162319at2"/>
<dbReference type="AlphaFoldDB" id="A0A285N5W3"/>
<evidence type="ECO:0000259" key="2">
    <source>
        <dbReference type="Pfam" id="PF03795"/>
    </source>
</evidence>
<sequence>MKYYAAFIKMEKPELNQQYRQAHLDYLADLDEKGFIFARGPLANEVGGLVIYQADNEEEARALAEQDPYVVNGVRSLHLHEWNKV</sequence>
<gene>
    <name evidence="3" type="ORF">SAMN05421503_0738</name>
</gene>
<name>A0A285N5W3_9BACI</name>
<organism evidence="3 4">
    <name type="scientific">Terribacillus aidingensis</name>
    <dbReference type="NCBI Taxonomy" id="586416"/>
    <lineage>
        <taxon>Bacteria</taxon>
        <taxon>Bacillati</taxon>
        <taxon>Bacillota</taxon>
        <taxon>Bacilli</taxon>
        <taxon>Bacillales</taxon>
        <taxon>Bacillaceae</taxon>
        <taxon>Terribacillus</taxon>
    </lineage>
</organism>
<dbReference type="Pfam" id="PF03795">
    <property type="entry name" value="YCII"/>
    <property type="match status" value="1"/>
</dbReference>
<reference evidence="4" key="1">
    <citation type="submission" date="2017-09" db="EMBL/GenBank/DDBJ databases">
        <authorList>
            <person name="Varghese N."/>
            <person name="Submissions S."/>
        </authorList>
    </citation>
    <scope>NUCLEOTIDE SEQUENCE [LARGE SCALE GENOMIC DNA]</scope>
    <source>
        <strain evidence="4">CGMCC 1.8913</strain>
    </source>
</reference>
<dbReference type="Proteomes" id="UP000219356">
    <property type="component" value="Unassembled WGS sequence"/>
</dbReference>